<dbReference type="SUPFAM" id="SSF55331">
    <property type="entry name" value="Tautomerase/MIF"/>
    <property type="match status" value="1"/>
</dbReference>
<protein>
    <submittedName>
        <fullName evidence="1">5-carboxymethyl-2-hydroxymuconate isomerase</fullName>
    </submittedName>
</protein>
<dbReference type="InterPro" id="IPR014347">
    <property type="entry name" value="Tautomerase/MIF_sf"/>
</dbReference>
<name>A0A285PBU0_9HYPH</name>
<dbReference type="Proteomes" id="UP000219439">
    <property type="component" value="Unassembled WGS sequence"/>
</dbReference>
<dbReference type="AlphaFoldDB" id="A0A285PBU0"/>
<proteinExistence type="predicted"/>
<accession>A0A285PBU0</accession>
<dbReference type="Pfam" id="PF02962">
    <property type="entry name" value="CHMI"/>
    <property type="match status" value="1"/>
</dbReference>
<dbReference type="PANTHER" id="PTHR37950:SF1">
    <property type="entry name" value="4-HYDROXYPHENYLACETATE CATABOLISM PROTEIN"/>
    <property type="match status" value="1"/>
</dbReference>
<dbReference type="GO" id="GO:0008704">
    <property type="term" value="F:5-carboxymethyl-2-hydroxymuconate delta-isomerase activity"/>
    <property type="evidence" value="ECO:0007669"/>
    <property type="project" value="InterPro"/>
</dbReference>
<dbReference type="Gene3D" id="3.30.429.10">
    <property type="entry name" value="Macrophage Migration Inhibitory Factor"/>
    <property type="match status" value="1"/>
</dbReference>
<sequence>MPHVTIEFAKGLEQTYDMQELCDQLFEVLAAKSAFDAADIKIRASRVDYYRIGTEPQSFVHATLLLMQGREESVRLDLNQTILDVLRSFLPDVGSITVQDVEMVRVTYLKSLVGG</sequence>
<dbReference type="EMBL" id="OBEL01000002">
    <property type="protein sequence ID" value="SNZ19195.1"/>
    <property type="molecule type" value="Genomic_DNA"/>
</dbReference>
<dbReference type="CDD" id="cd00580">
    <property type="entry name" value="CHMI"/>
    <property type="match status" value="1"/>
</dbReference>
<keyword evidence="2" id="KW-1185">Reference proteome</keyword>
<dbReference type="RefSeq" id="WP_097153555.1">
    <property type="nucleotide sequence ID" value="NZ_OBEL01000002.1"/>
</dbReference>
<evidence type="ECO:0000313" key="2">
    <source>
        <dbReference type="Proteomes" id="UP000219439"/>
    </source>
</evidence>
<keyword evidence="1" id="KW-0413">Isomerase</keyword>
<gene>
    <name evidence="1" type="ORF">SAMN06265368_2275</name>
</gene>
<evidence type="ECO:0000313" key="1">
    <source>
        <dbReference type="EMBL" id="SNZ19195.1"/>
    </source>
</evidence>
<dbReference type="PANTHER" id="PTHR37950">
    <property type="entry name" value="4-HYDROXYPHENYLACETATE CATABOLISM PROTEIN"/>
    <property type="match status" value="1"/>
</dbReference>
<dbReference type="OrthoDB" id="9814215at2"/>
<reference evidence="1 2" key="1">
    <citation type="submission" date="2017-09" db="EMBL/GenBank/DDBJ databases">
        <authorList>
            <person name="Ehlers B."/>
            <person name="Leendertz F.H."/>
        </authorList>
    </citation>
    <scope>NUCLEOTIDE SEQUENCE [LARGE SCALE GENOMIC DNA]</scope>
    <source>
        <strain evidence="1 2">DSM 18289</strain>
    </source>
</reference>
<organism evidence="1 2">
    <name type="scientific">Cohaesibacter gelatinilyticus</name>
    <dbReference type="NCBI Taxonomy" id="372072"/>
    <lineage>
        <taxon>Bacteria</taxon>
        <taxon>Pseudomonadati</taxon>
        <taxon>Pseudomonadota</taxon>
        <taxon>Alphaproteobacteria</taxon>
        <taxon>Hyphomicrobiales</taxon>
        <taxon>Cohaesibacteraceae</taxon>
    </lineage>
</organism>
<dbReference type="InterPro" id="IPR004220">
    <property type="entry name" value="5-COMe_2-OHmuconate_Isoase"/>
</dbReference>